<keyword evidence="1" id="KW-0732">Signal</keyword>
<dbReference type="RefSeq" id="XP_013089735.1">
    <property type="nucleotide sequence ID" value="XM_013234281.2"/>
</dbReference>
<feature type="chain" id="PRO_5044573280" evidence="1">
    <location>
        <begin position="18"/>
        <end position="109"/>
    </location>
</feature>
<protein>
    <submittedName>
        <fullName evidence="5">Uncharacterized protein LOC106073666</fullName>
    </submittedName>
</protein>
<reference evidence="2" key="1">
    <citation type="submission" date="2020-05" db="UniProtKB">
        <authorList>
            <consortium name="EnsemblMetazoa"/>
        </authorList>
    </citation>
    <scope>IDENTIFICATION</scope>
    <source>
        <strain evidence="2">BB02</strain>
    </source>
</reference>
<feature type="signal peptide" evidence="1">
    <location>
        <begin position="1"/>
        <end position="17"/>
    </location>
</feature>
<evidence type="ECO:0000256" key="1">
    <source>
        <dbReference type="SAM" id="SignalP"/>
    </source>
</evidence>
<dbReference type="VEuPathDB" id="VectorBase:BGLAX_050601"/>
<sequence length="109" mass="12266">MLNVFIFVVIAMAIANGQHICPVCTNPNDYKSCTGTRECHYTHEICMVRIDTQLNNRIEYFCTNYDVCQIYASVGCDPSHGQTCYYCCTDVASCRGQREALFMGILAGR</sequence>
<accession>A0A2C9LFY6</accession>
<dbReference type="KEGG" id="bgt:106073666"/>
<dbReference type="Proteomes" id="UP001165740">
    <property type="component" value="Chromosome 7"/>
</dbReference>
<dbReference type="EnsemblMetazoa" id="BGLB030729-RA">
    <property type="protein sequence ID" value="BGLB030729-PA"/>
    <property type="gene ID" value="BGLB030729"/>
</dbReference>
<dbReference type="VEuPathDB" id="VectorBase:BGLB030729"/>
<evidence type="ECO:0000313" key="3">
    <source>
        <dbReference type="Proteomes" id="UP000076420"/>
    </source>
</evidence>
<reference evidence="5" key="2">
    <citation type="submission" date="2025-04" db="UniProtKB">
        <authorList>
            <consortium name="RefSeq"/>
        </authorList>
    </citation>
    <scope>IDENTIFICATION</scope>
</reference>
<dbReference type="AlphaFoldDB" id="A0A2C9LFY6"/>
<evidence type="ECO:0000313" key="5">
    <source>
        <dbReference type="RefSeq" id="XP_013089735.1"/>
    </source>
</evidence>
<dbReference type="GeneID" id="106073666"/>
<name>A0A2C9LFY6_BIOGL</name>
<proteinExistence type="predicted"/>
<evidence type="ECO:0000313" key="4">
    <source>
        <dbReference type="Proteomes" id="UP001165740"/>
    </source>
</evidence>
<gene>
    <name evidence="2" type="primary">106073666</name>
    <name evidence="5" type="synonym">LOC106073666</name>
</gene>
<dbReference type="Proteomes" id="UP000076420">
    <property type="component" value="Unassembled WGS sequence"/>
</dbReference>
<organism evidence="2 3">
    <name type="scientific">Biomphalaria glabrata</name>
    <name type="common">Bloodfluke planorb</name>
    <name type="synonym">Freshwater snail</name>
    <dbReference type="NCBI Taxonomy" id="6526"/>
    <lineage>
        <taxon>Eukaryota</taxon>
        <taxon>Metazoa</taxon>
        <taxon>Spiralia</taxon>
        <taxon>Lophotrochozoa</taxon>
        <taxon>Mollusca</taxon>
        <taxon>Gastropoda</taxon>
        <taxon>Heterobranchia</taxon>
        <taxon>Euthyneura</taxon>
        <taxon>Panpulmonata</taxon>
        <taxon>Hygrophila</taxon>
        <taxon>Lymnaeoidea</taxon>
        <taxon>Planorbidae</taxon>
        <taxon>Biomphalaria</taxon>
    </lineage>
</organism>
<keyword evidence="4" id="KW-1185">Reference proteome</keyword>
<dbReference type="OrthoDB" id="6039769at2759"/>
<evidence type="ECO:0000313" key="2">
    <source>
        <dbReference type="EnsemblMetazoa" id="BGLB030729-PA"/>
    </source>
</evidence>